<evidence type="ECO:0000313" key="4">
    <source>
        <dbReference type="Proteomes" id="UP000199013"/>
    </source>
</evidence>
<dbReference type="GO" id="GO:0032259">
    <property type="term" value="P:methylation"/>
    <property type="evidence" value="ECO:0007669"/>
    <property type="project" value="UniProtKB-KW"/>
</dbReference>
<dbReference type="EMBL" id="FLUV01001516">
    <property type="protein sequence ID" value="SBW23131.1"/>
    <property type="molecule type" value="Genomic_DNA"/>
</dbReference>
<dbReference type="Pfam" id="PF02965">
    <property type="entry name" value="Met_synt_B12"/>
    <property type="match status" value="1"/>
</dbReference>
<feature type="domain" description="AdoMet activation" evidence="2">
    <location>
        <begin position="1"/>
        <end position="41"/>
    </location>
</feature>
<evidence type="ECO:0000313" key="3">
    <source>
        <dbReference type="EMBL" id="SBW23131.1"/>
    </source>
</evidence>
<keyword evidence="1" id="KW-0489">Methyltransferase</keyword>
<organism evidence="3 4">
    <name type="scientific">Candidatus Protofrankia californiensis</name>
    <dbReference type="NCBI Taxonomy" id="1839754"/>
    <lineage>
        <taxon>Bacteria</taxon>
        <taxon>Bacillati</taxon>
        <taxon>Actinomycetota</taxon>
        <taxon>Actinomycetes</taxon>
        <taxon>Frankiales</taxon>
        <taxon>Frankiaceae</taxon>
        <taxon>Protofrankia</taxon>
    </lineage>
</organism>
<accession>A0A1C3P010</accession>
<reference evidence="4" key="1">
    <citation type="submission" date="2016-02" db="EMBL/GenBank/DDBJ databases">
        <authorList>
            <person name="Wibberg D."/>
        </authorList>
    </citation>
    <scope>NUCLEOTIDE SEQUENCE [LARGE SCALE GENOMIC DNA]</scope>
</reference>
<dbReference type="GO" id="GO:0008705">
    <property type="term" value="F:methionine synthase activity"/>
    <property type="evidence" value="ECO:0007669"/>
    <property type="project" value="InterPro"/>
</dbReference>
<name>A0A1C3P010_9ACTN</name>
<dbReference type="AlphaFoldDB" id="A0A1C3P010"/>
<dbReference type="Proteomes" id="UP000199013">
    <property type="component" value="Unassembled WGS sequence"/>
</dbReference>
<dbReference type="InterPro" id="IPR004223">
    <property type="entry name" value="VitB12-dep_Met_synth_activ_dom"/>
</dbReference>
<gene>
    <name evidence="3" type="ORF">FDG2_3614</name>
</gene>
<sequence>MFDLLHPERVGVELSEEFQLVPEQSTSAIIAHHPEAKYFAT</sequence>
<evidence type="ECO:0000256" key="1">
    <source>
        <dbReference type="PROSITE-ProRule" id="PRU00346"/>
    </source>
</evidence>
<keyword evidence="1" id="KW-0808">Transferase</keyword>
<evidence type="ECO:0000259" key="2">
    <source>
        <dbReference type="PROSITE" id="PS50974"/>
    </source>
</evidence>
<protein>
    <recommendedName>
        <fullName evidence="2">AdoMet activation domain-containing protein</fullName>
    </recommendedName>
</protein>
<dbReference type="InterPro" id="IPR037010">
    <property type="entry name" value="VitB12-dep_Met_synth_activ_sf"/>
</dbReference>
<proteinExistence type="predicted"/>
<dbReference type="PROSITE" id="PS50974">
    <property type="entry name" value="ADOMET_ACTIVATION"/>
    <property type="match status" value="1"/>
</dbReference>
<keyword evidence="4" id="KW-1185">Reference proteome</keyword>
<dbReference type="Gene3D" id="3.10.196.10">
    <property type="entry name" value="Vitamin B12-dependent methionine synthase, activation domain"/>
    <property type="match status" value="1"/>
</dbReference>
<dbReference type="SUPFAM" id="SSF56507">
    <property type="entry name" value="Methionine synthase activation domain-like"/>
    <property type="match status" value="1"/>
</dbReference>